<dbReference type="AlphaFoldDB" id="A0A1G7EZC2"/>
<dbReference type="OrthoDB" id="795069at2"/>
<dbReference type="STRING" id="1071918.SAMN05421544_11834"/>
<reference evidence="1 2" key="1">
    <citation type="submission" date="2016-10" db="EMBL/GenBank/DDBJ databases">
        <authorList>
            <person name="de Groot N.N."/>
        </authorList>
    </citation>
    <scope>NUCLEOTIDE SEQUENCE [LARGE SCALE GENOMIC DNA]</scope>
    <source>
        <strain evidence="1 2">DSM 24015</strain>
    </source>
</reference>
<sequence length="494" mass="57006">MIDGVKILCNLNPSDWTNNKNLSFRAWADLSTGEIPHNNKYADLKGLRLSIISGNTGTFCNLRGSLPKYFNNGKNNAFDYDYSNFLTTCDQLDELKTKPNNAILRGFEFGVNVSLPVPVREVLENIKAYKKHTFGQYTEKGKGLGLVFDFQQYRVKIYDKGHQQTGKPSQLMRFEIGVKKMAFVKNLEIKTLADLQNKSVWAGLSGILLSVWRDIVYLEKGLKYKLMKAHQQKKYLYFFNPLYWIDLNKKQYHTARQTLSKLRAKYGNRNDTKAIINELIYSQCLKLATESTPEKGNDLTEWNKLKNAFGISESVQPLENQKRERFNHLDKGIIQVNNSNIYLLENTSKKILNERKEKSKKKKPKKSICMNCKKELKNKKASAKFCGLKCKNHHNGKRRTQARQKQRATEQKELKKLLPKLKGLDLPLLVIYEADGMQYADHLSQSEINAPAEWIRQIVKVLITDNKTAPTVCFTTLRAKRLIKEITNINKQKL</sequence>
<organism evidence="1 2">
    <name type="scientific">Riemerella columbipharyngis</name>
    <dbReference type="NCBI Taxonomy" id="1071918"/>
    <lineage>
        <taxon>Bacteria</taxon>
        <taxon>Pseudomonadati</taxon>
        <taxon>Bacteroidota</taxon>
        <taxon>Flavobacteriia</taxon>
        <taxon>Flavobacteriales</taxon>
        <taxon>Weeksellaceae</taxon>
        <taxon>Riemerella</taxon>
    </lineage>
</organism>
<proteinExistence type="predicted"/>
<keyword evidence="2" id="KW-1185">Reference proteome</keyword>
<accession>A0A1G7EZC2</accession>
<protein>
    <submittedName>
        <fullName evidence="1">Uncharacterized protein</fullName>
    </submittedName>
</protein>
<gene>
    <name evidence="1" type="ORF">SAMN05421544_11834</name>
</gene>
<evidence type="ECO:0000313" key="1">
    <source>
        <dbReference type="EMBL" id="SDE69028.1"/>
    </source>
</evidence>
<dbReference type="RefSeq" id="WP_092737638.1">
    <property type="nucleotide sequence ID" value="NZ_FNAS01000018.1"/>
</dbReference>
<evidence type="ECO:0000313" key="2">
    <source>
        <dbReference type="Proteomes" id="UP000198517"/>
    </source>
</evidence>
<dbReference type="Proteomes" id="UP000198517">
    <property type="component" value="Unassembled WGS sequence"/>
</dbReference>
<name>A0A1G7EZC2_9FLAO</name>
<dbReference type="EMBL" id="FNAS01000018">
    <property type="protein sequence ID" value="SDE69028.1"/>
    <property type="molecule type" value="Genomic_DNA"/>
</dbReference>